<comment type="caution">
    <text evidence="1">The sequence shown here is derived from an EMBL/GenBank/DDBJ whole genome shotgun (WGS) entry which is preliminary data.</text>
</comment>
<keyword evidence="2" id="KW-1185">Reference proteome</keyword>
<name>A0A085WU36_9BACT</name>
<organism evidence="1 2">
    <name type="scientific">Hyalangium minutum</name>
    <dbReference type="NCBI Taxonomy" id="394096"/>
    <lineage>
        <taxon>Bacteria</taxon>
        <taxon>Pseudomonadati</taxon>
        <taxon>Myxococcota</taxon>
        <taxon>Myxococcia</taxon>
        <taxon>Myxococcales</taxon>
        <taxon>Cystobacterineae</taxon>
        <taxon>Archangiaceae</taxon>
        <taxon>Hyalangium</taxon>
    </lineage>
</organism>
<reference evidence="1 2" key="1">
    <citation type="submission" date="2014-04" db="EMBL/GenBank/DDBJ databases">
        <title>Genome assembly of Hyalangium minutum DSM 14724.</title>
        <authorList>
            <person name="Sharma G."/>
            <person name="Subramanian S."/>
        </authorList>
    </citation>
    <scope>NUCLEOTIDE SEQUENCE [LARGE SCALE GENOMIC DNA]</scope>
    <source>
        <strain evidence="1 2">DSM 14724</strain>
    </source>
</reference>
<protein>
    <submittedName>
        <fullName evidence="1">Uncharacterized protein</fullName>
    </submittedName>
</protein>
<gene>
    <name evidence="1" type="ORF">DB31_3329</name>
</gene>
<dbReference type="EMBL" id="JMCB01000002">
    <property type="protein sequence ID" value="KFE71199.1"/>
    <property type="molecule type" value="Genomic_DNA"/>
</dbReference>
<dbReference type="STRING" id="394096.DB31_3329"/>
<accession>A0A085WU36</accession>
<proteinExistence type="predicted"/>
<dbReference type="Proteomes" id="UP000028725">
    <property type="component" value="Unassembled WGS sequence"/>
</dbReference>
<dbReference type="PATRIC" id="fig|394096.3.peg.979"/>
<dbReference type="AlphaFoldDB" id="A0A085WU36"/>
<evidence type="ECO:0000313" key="2">
    <source>
        <dbReference type="Proteomes" id="UP000028725"/>
    </source>
</evidence>
<sequence length="64" mass="7339">MRADQFRIEEHRNVHCRFYSTCVDAAVKEDWDSFTCAKCPLFHEDKAPGADSYAFNQPADSGRP</sequence>
<evidence type="ECO:0000313" key="1">
    <source>
        <dbReference type="EMBL" id="KFE71199.1"/>
    </source>
</evidence>